<dbReference type="PROSITE" id="PS50003">
    <property type="entry name" value="PH_DOMAIN"/>
    <property type="match status" value="1"/>
</dbReference>
<dbReference type="Pfam" id="PF14429">
    <property type="entry name" value="DOCK-C2"/>
    <property type="match status" value="1"/>
</dbReference>
<dbReference type="SUPFAM" id="SSF50729">
    <property type="entry name" value="PH domain-like"/>
    <property type="match status" value="1"/>
</dbReference>
<evidence type="ECO:0000259" key="5">
    <source>
        <dbReference type="PROSITE" id="PS50003"/>
    </source>
</evidence>
<dbReference type="Gene3D" id="1.25.40.410">
    <property type="match status" value="1"/>
</dbReference>
<feature type="domain" description="DOCKER" evidence="7">
    <location>
        <begin position="1692"/>
        <end position="2119"/>
    </location>
</feature>
<evidence type="ECO:0000313" key="9">
    <source>
        <dbReference type="Proteomes" id="UP000694380"/>
    </source>
</evidence>
<dbReference type="Pfam" id="PF20421">
    <property type="entry name" value="DHR-2_Lobe_C"/>
    <property type="match status" value="1"/>
</dbReference>
<dbReference type="InterPro" id="IPR046770">
    <property type="entry name" value="DOCKER_Lobe_B"/>
</dbReference>
<evidence type="ECO:0000256" key="1">
    <source>
        <dbReference type="ARBA" id="ARBA00022553"/>
    </source>
</evidence>
<dbReference type="CDD" id="cd11700">
    <property type="entry name" value="DHR2_DOCK11"/>
    <property type="match status" value="1"/>
</dbReference>
<sequence length="2161" mass="244809">GRGCRRRAGSGSVPIPGHGGGPTGLTQPTARCRICPSQLPLGGSGRCWGPVPARSARGQPGPPAEPAATFPRPPFSTARRDCPYKIGTSGHPNSTGPAGDTGSLRAGDKGLAAAGADGASWGRTRQPLCGAWEPWGRDSGPRPSASPCPARRGKGRLLPGRGAPPPAPASLVTPPPPVPGRGGAGRGGPLRAAAEPGTMAEVRKFTKRLSKPGTAAELRQSVSEAVRGSVLLEKTKVVEPLDYENVVLQRKAQIYSDPLRDLLMFPMEDVSVSLCRQQRTVQSTVPEDAQRKAQSLFVKECIKTYHSDWHVVNYKYEEYSGDFRMLPCKSFRPEKIPNHVFEIDEDVEKDEDSSSLCSQKGGIIKQGWLYKANVNSTITVTMKVFKRRYFYLTQLPDGSYILNSYKDEKISKESKGCIFLDACIDVVQCPKMRRYAFELKMLDKYSHYLAAESEQEMEEWLVTLKKIIQINTESLVQERKDTGEDVEQGTVDASGDGAGGEVAKSTPGTCSADGDRRAWPPKWCNIDSFTPRLDFSGIEPDVKPFEEKCSRRFLVNCHDLTFNLQDPVCHRAEGSPTNVEPFFISLALFDVKNNCKISADFHVDLNPPSVREMLVAVGGVIASDALLFVHFQGVFSVANPHVEIFLVARVEKVLQGSITHCVDPYIKNSDPVKTAQKVHKLAKQVCSRLGQYRMPFAWAARPVFKDSQGTLDLDGKFSPLYKQDSGKLSSEDLLKLLAEFRKMSNVKWHVVFADFPMFVRHLLISTYPSSLDCVTASYIPIKPFEKGHENITVEVEEFVPEAAKYRYPFTIYKNHLYVYPLHLKYDSQKTFAKARNIVVCMEFKDSDEADAQALKCIYGKPGGPLLTANAYAVVLHHNQSPEFYDEIKIELPIHLHQKHHLLFTFYHVSCEINTKASMKKQDAIETPVGFAWLPLLKDGRIITFEQHLPVSANLPPGYLSPGDTESRRVGRPPSVDVKWVDGAKPLLKIRIHLESTIYTQDLHLHKFFQYCQLVQTGAKEVPGELVKYLKCLHAMEIQVMIQFLPVILTQLFRVLTDVSQEDEVAVNCTMVLLHIVSKCHEEGLDHYLRSFIKYGFRAEKPSTSQAKTTHDILAVAMATVLKQSADFLAINKLLKYSWFFFEALAKSMAMYLLEENKIKLPRVQRFPDSYHHVLHSLLLAIIPHVTIRYSEIPEESRNVNFSLANFLKRCLTFMDRGFIFNLINDYISGFSRKDPKILVEFKFEFLQTICNHEHYIPLNLPMTFARPKLQRVQDVNLEYNLTDEYCRHHFLVGMLLRETAPALQDNYDIRLTAITVLKNLLIKHAFDNRYQHKVRRDFIDDSACLWVRCKDTQQTFGFEQFISIFSLFKDHRRSSTRSNVSHHSRLDQYEIRSLLMCYLYVIKMVSEVCILGSPFRVHDAWLSKPVGVDRKSQTMPALRSRAGLMQARLQHLSSLESSFTLNHSMYGDGAADIVHQALLEGNTATEVSLTVLDTISFFTQCFKNQLLNNDGHNPLMKKVFDIHLAFLKNGQSEVALKHVFASLRAFISKFSSAFFKGRVTMCAALCYEVLKCCTSKLASTRNEASALLYLLMRNNFEFTKRKTFLRTHLQIIIAVSQLIADVALNGGSRFQESLFIINNFANSDRPMKATAFPSEVKDLTKRIRTVLMATAQMKEHEKDPEMLIDLQYSLAKSYASTPELRKTWLDSMAKIHVKNGDFSEAAMCYVHVAALVAEFLHRKKLFPNGCSSFKKITPNIDEEGAMKEDAGMMDVHYSEEVLVELLEQCVDGLWKAERYETISEVSKLIIPIYEKRREFEKLTQLYRTLHNAYTKILEVMHTRKRLLGTFFRVAFYGQTFFEEEDGKEYIYKEPKLTGLSEISLRLLKLYGEKFGAENVKIIQDSNKVNVKDLDPKYAHIQVTYVKPYFEDKELSERKTEFERNHNICRFVFESPYTLSGKKHGSVEEQCKRRTILTTSNSFPYVKKRIPVNNEQQVNLKPIDVATDEIKDKTAELQKLCSSNEVDMIQLQLKLQGCVSVQVNAGPLAYARAFLNDNQSSKYPTKKVNELKEMFRKFIQACGLALELNEQLIKEDQVEYHEGLKSNFRDMVKELSDIIHEQACIKETPKTMIDWEAHGISHMTSVISPSFNTSSCLIGDGSFGYV</sequence>
<keyword evidence="2" id="KW-0344">Guanine-nucleotide releasing factor</keyword>
<dbReference type="InterPro" id="IPR046773">
    <property type="entry name" value="DOCKER_Lobe_C"/>
</dbReference>
<keyword evidence="9" id="KW-1185">Reference proteome</keyword>
<dbReference type="FunFam" id="1.25.40.410:FF:000001">
    <property type="entry name" value="dedicator of cytokinesis protein 9 isoform X2"/>
    <property type="match status" value="1"/>
</dbReference>
<dbReference type="PANTHER" id="PTHR23317">
    <property type="entry name" value="DEDICATOR OF CYTOKINESIS DOCK"/>
    <property type="match status" value="1"/>
</dbReference>
<protein>
    <submittedName>
        <fullName evidence="8">Dedicator of cytokinesis 11</fullName>
    </submittedName>
</protein>
<dbReference type="Proteomes" id="UP000694380">
    <property type="component" value="Unplaced"/>
</dbReference>
<dbReference type="Pfam" id="PF00169">
    <property type="entry name" value="PH"/>
    <property type="match status" value="1"/>
</dbReference>
<dbReference type="GO" id="GO:0007264">
    <property type="term" value="P:small GTPase-mediated signal transduction"/>
    <property type="evidence" value="ECO:0007669"/>
    <property type="project" value="InterPro"/>
</dbReference>
<dbReference type="FunFam" id="1.20.58.740:FF:000001">
    <property type="entry name" value="dedicator of cytokinesis protein 9 isoform X1"/>
    <property type="match status" value="1"/>
</dbReference>
<organism evidence="8 9">
    <name type="scientific">Chrysemys picta bellii</name>
    <name type="common">Western painted turtle</name>
    <name type="synonym">Emys bellii</name>
    <dbReference type="NCBI Taxonomy" id="8478"/>
    <lineage>
        <taxon>Eukaryota</taxon>
        <taxon>Metazoa</taxon>
        <taxon>Chordata</taxon>
        <taxon>Craniata</taxon>
        <taxon>Vertebrata</taxon>
        <taxon>Euteleostomi</taxon>
        <taxon>Archelosauria</taxon>
        <taxon>Testudinata</taxon>
        <taxon>Testudines</taxon>
        <taxon>Cryptodira</taxon>
        <taxon>Durocryptodira</taxon>
        <taxon>Testudinoidea</taxon>
        <taxon>Emydidae</taxon>
        <taxon>Chrysemys</taxon>
    </lineage>
</organism>
<feature type="region of interest" description="Disordered" evidence="4">
    <location>
        <begin position="50"/>
        <end position="194"/>
    </location>
</feature>
<dbReference type="InterPro" id="IPR043161">
    <property type="entry name" value="DOCK_C_lobe_A"/>
</dbReference>
<dbReference type="Gene3D" id="1.20.58.740">
    <property type="match status" value="1"/>
</dbReference>
<feature type="compositionally biased region" description="Low complexity" evidence="4">
    <location>
        <begin position="141"/>
        <end position="161"/>
    </location>
</feature>
<feature type="domain" description="PH" evidence="5">
    <location>
        <begin position="362"/>
        <end position="469"/>
    </location>
</feature>
<dbReference type="InterPro" id="IPR026791">
    <property type="entry name" value="DOCK"/>
</dbReference>
<dbReference type="InterPro" id="IPR011993">
    <property type="entry name" value="PH-like_dom_sf"/>
</dbReference>
<evidence type="ECO:0000256" key="3">
    <source>
        <dbReference type="PROSITE-ProRule" id="PRU00983"/>
    </source>
</evidence>
<dbReference type="InterPro" id="IPR027007">
    <property type="entry name" value="C2_DOCK-type_domain"/>
</dbReference>
<reference evidence="8" key="2">
    <citation type="submission" date="2025-09" db="UniProtKB">
        <authorList>
            <consortium name="Ensembl"/>
        </authorList>
    </citation>
    <scope>IDENTIFICATION</scope>
</reference>
<dbReference type="InterPro" id="IPR001849">
    <property type="entry name" value="PH_domain"/>
</dbReference>
<dbReference type="InterPro" id="IPR043162">
    <property type="entry name" value="DOCK_C_lobe_C"/>
</dbReference>
<dbReference type="InterPro" id="IPR035892">
    <property type="entry name" value="C2_domain_sf"/>
</dbReference>
<dbReference type="GO" id="GO:0051491">
    <property type="term" value="P:positive regulation of filopodium assembly"/>
    <property type="evidence" value="ECO:0007669"/>
    <property type="project" value="Ensembl"/>
</dbReference>
<dbReference type="InterPro" id="IPR046769">
    <property type="entry name" value="DOCKER_Lobe_A"/>
</dbReference>
<dbReference type="GeneTree" id="ENSGT00940000155658"/>
<feature type="compositionally biased region" description="Pro residues" evidence="4">
    <location>
        <begin position="162"/>
        <end position="179"/>
    </location>
</feature>
<name>A0A8C3PEN2_CHRPI</name>
<dbReference type="InterPro" id="IPR037809">
    <property type="entry name" value="C2_Dock-D"/>
</dbReference>
<feature type="domain" description="C2 DOCK-type" evidence="6">
    <location>
        <begin position="813"/>
        <end position="994"/>
    </location>
</feature>
<dbReference type="Pfam" id="PF06920">
    <property type="entry name" value="DHR-2_Lobe_A"/>
    <property type="match status" value="1"/>
</dbReference>
<feature type="compositionally biased region" description="Low complexity" evidence="4">
    <location>
        <begin position="109"/>
        <end position="119"/>
    </location>
</feature>
<evidence type="ECO:0000259" key="7">
    <source>
        <dbReference type="PROSITE" id="PS51651"/>
    </source>
</evidence>
<feature type="region of interest" description="Disordered" evidence="4">
    <location>
        <begin position="1"/>
        <end position="29"/>
    </location>
</feature>
<dbReference type="Gene3D" id="2.60.40.150">
    <property type="entry name" value="C2 domain"/>
    <property type="match status" value="1"/>
</dbReference>
<proteinExistence type="inferred from homology"/>
<keyword evidence="1" id="KW-0597">Phosphoprotein</keyword>
<dbReference type="PROSITE" id="PS51650">
    <property type="entry name" value="C2_DOCK"/>
    <property type="match status" value="1"/>
</dbReference>
<accession>A0A8C3PEN2</accession>
<dbReference type="Gene3D" id="2.30.29.30">
    <property type="entry name" value="Pleckstrin-homology domain (PH domain)/Phosphotyrosine-binding domain (PTB)"/>
    <property type="match status" value="1"/>
</dbReference>
<dbReference type="FunFam" id="2.30.29.30:FF:000016">
    <property type="entry name" value="dedicator of cytokinesis protein 9 isoform X1"/>
    <property type="match status" value="1"/>
</dbReference>
<dbReference type="PROSITE" id="PS51651">
    <property type="entry name" value="DOCKER"/>
    <property type="match status" value="1"/>
</dbReference>
<reference evidence="8" key="1">
    <citation type="submission" date="2025-08" db="UniProtKB">
        <authorList>
            <consortium name="Ensembl"/>
        </authorList>
    </citation>
    <scope>IDENTIFICATION</scope>
</reference>
<dbReference type="GO" id="GO:0005085">
    <property type="term" value="F:guanyl-nucleotide exchange factor activity"/>
    <property type="evidence" value="ECO:0007669"/>
    <property type="project" value="UniProtKB-KW"/>
</dbReference>
<evidence type="ECO:0000259" key="6">
    <source>
        <dbReference type="PROSITE" id="PS51650"/>
    </source>
</evidence>
<dbReference type="CDD" id="cd13267">
    <property type="entry name" value="PH_DOCK-D"/>
    <property type="match status" value="1"/>
</dbReference>
<dbReference type="InterPro" id="IPR021816">
    <property type="entry name" value="DOCK_C/D_N"/>
</dbReference>
<dbReference type="Pfam" id="PF20422">
    <property type="entry name" value="DHR-2_Lobe_B"/>
    <property type="match status" value="1"/>
</dbReference>
<dbReference type="PANTHER" id="PTHR23317:SF81">
    <property type="entry name" value="DEDICATOR OF CYTOKINESIS PROTEIN 11"/>
    <property type="match status" value="1"/>
</dbReference>
<evidence type="ECO:0000256" key="4">
    <source>
        <dbReference type="SAM" id="MobiDB-lite"/>
    </source>
</evidence>
<feature type="region of interest" description="Disordered" evidence="4">
    <location>
        <begin position="479"/>
        <end position="514"/>
    </location>
</feature>
<comment type="similarity">
    <text evidence="3">Belongs to the DOCK family.</text>
</comment>
<evidence type="ECO:0000313" key="8">
    <source>
        <dbReference type="Ensembl" id="ENSCPBP00000037362.1"/>
    </source>
</evidence>
<dbReference type="InterPro" id="IPR027357">
    <property type="entry name" value="DOCKER_dom"/>
</dbReference>
<evidence type="ECO:0000256" key="2">
    <source>
        <dbReference type="ARBA" id="ARBA00022658"/>
    </source>
</evidence>
<dbReference type="SUPFAM" id="SSF48371">
    <property type="entry name" value="ARM repeat"/>
    <property type="match status" value="1"/>
</dbReference>
<dbReference type="Ensembl" id="ENSCPBT00000043824.1">
    <property type="protein sequence ID" value="ENSCPBP00000037362.1"/>
    <property type="gene ID" value="ENSCPBG00000017094.1"/>
</dbReference>
<dbReference type="Pfam" id="PF11878">
    <property type="entry name" value="DOCK_C-D_N"/>
    <property type="match status" value="1"/>
</dbReference>
<dbReference type="InterPro" id="IPR016024">
    <property type="entry name" value="ARM-type_fold"/>
</dbReference>
<dbReference type="SMART" id="SM00233">
    <property type="entry name" value="PH"/>
    <property type="match status" value="1"/>
</dbReference>
<dbReference type="CDD" id="cd08697">
    <property type="entry name" value="C2_Dock-D"/>
    <property type="match status" value="1"/>
</dbReference>
<gene>
    <name evidence="8" type="primary">DOCK11</name>
</gene>